<evidence type="ECO:0000313" key="2">
    <source>
        <dbReference type="EMBL" id="PSW17636.1"/>
    </source>
</evidence>
<keyword evidence="3" id="KW-1185">Reference proteome</keyword>
<dbReference type="AlphaFoldDB" id="A0A2T3NNV5"/>
<dbReference type="RefSeq" id="WP_036823471.1">
    <property type="nucleotide sequence ID" value="NZ_JGVO01000467.1"/>
</dbReference>
<feature type="chain" id="PRO_5015767929" evidence="1">
    <location>
        <begin position="18"/>
        <end position="102"/>
    </location>
</feature>
<organism evidence="2 3">
    <name type="scientific">Photobacterium sanctipauli</name>
    <dbReference type="NCBI Taxonomy" id="1342794"/>
    <lineage>
        <taxon>Bacteria</taxon>
        <taxon>Pseudomonadati</taxon>
        <taxon>Pseudomonadota</taxon>
        <taxon>Gammaproteobacteria</taxon>
        <taxon>Vibrionales</taxon>
        <taxon>Vibrionaceae</taxon>
        <taxon>Photobacterium</taxon>
    </lineage>
</organism>
<accession>A0A2T3NNV5</accession>
<keyword evidence="1" id="KW-0732">Signal</keyword>
<evidence type="ECO:0000256" key="1">
    <source>
        <dbReference type="SAM" id="SignalP"/>
    </source>
</evidence>
<feature type="signal peptide" evidence="1">
    <location>
        <begin position="1"/>
        <end position="17"/>
    </location>
</feature>
<gene>
    <name evidence="2" type="ORF">C9I98_19155</name>
</gene>
<comment type="caution">
    <text evidence="2">The sequence shown here is derived from an EMBL/GenBank/DDBJ whole genome shotgun (WGS) entry which is preliminary data.</text>
</comment>
<sequence length="102" mass="11514">MKYAILGLSLLSPFAQAHYGMLECWFADEKAAVVCQAGWSDGTDASNYDIELFDYDDNLLARARTDAKSQVRFETPEDEFYLIFDPGHEAPAEVDVVEIKEK</sequence>
<dbReference type="Proteomes" id="UP000241771">
    <property type="component" value="Unassembled WGS sequence"/>
</dbReference>
<dbReference type="EMBL" id="PYMA01000014">
    <property type="protein sequence ID" value="PSW17636.1"/>
    <property type="molecule type" value="Genomic_DNA"/>
</dbReference>
<protein>
    <submittedName>
        <fullName evidence="2">Uncharacterized protein</fullName>
    </submittedName>
</protein>
<dbReference type="OrthoDB" id="363007at2"/>
<proteinExistence type="predicted"/>
<evidence type="ECO:0000313" key="3">
    <source>
        <dbReference type="Proteomes" id="UP000241771"/>
    </source>
</evidence>
<reference evidence="2 3" key="1">
    <citation type="submission" date="2018-01" db="EMBL/GenBank/DDBJ databases">
        <title>Whole genome sequencing of Histamine producing bacteria.</title>
        <authorList>
            <person name="Butler K."/>
        </authorList>
    </citation>
    <scope>NUCLEOTIDE SEQUENCE [LARGE SCALE GENOMIC DNA]</scope>
    <source>
        <strain evidence="2 3">DSM 100436</strain>
    </source>
</reference>
<name>A0A2T3NNV5_9GAMM</name>